<comment type="caution">
    <text evidence="1">The sequence shown here is derived from an EMBL/GenBank/DDBJ whole genome shotgun (WGS) entry which is preliminary data.</text>
</comment>
<organism evidence="1 2">
    <name type="scientific">Paenibacillus dendrobii</name>
    <dbReference type="NCBI Taxonomy" id="2691084"/>
    <lineage>
        <taxon>Bacteria</taxon>
        <taxon>Bacillati</taxon>
        <taxon>Bacillota</taxon>
        <taxon>Bacilli</taxon>
        <taxon>Bacillales</taxon>
        <taxon>Paenibacillaceae</taxon>
        <taxon>Paenibacillus</taxon>
    </lineage>
</organism>
<dbReference type="Proteomes" id="UP000460318">
    <property type="component" value="Unassembled WGS sequence"/>
</dbReference>
<proteinExistence type="predicted"/>
<accession>A0A7X3IJS7</accession>
<dbReference type="Pfam" id="PF02566">
    <property type="entry name" value="OsmC"/>
    <property type="match status" value="1"/>
</dbReference>
<dbReference type="SUPFAM" id="SSF82784">
    <property type="entry name" value="OsmC-like"/>
    <property type="match status" value="1"/>
</dbReference>
<protein>
    <submittedName>
        <fullName evidence="1">OsmC family peroxiredoxin</fullName>
    </submittedName>
</protein>
<name>A0A7X3IJS7_9BACL</name>
<evidence type="ECO:0000313" key="2">
    <source>
        <dbReference type="Proteomes" id="UP000460318"/>
    </source>
</evidence>
<dbReference type="InterPro" id="IPR015946">
    <property type="entry name" value="KH_dom-like_a/b"/>
</dbReference>
<dbReference type="AlphaFoldDB" id="A0A7X3IJS7"/>
<dbReference type="EMBL" id="WUBI01000001">
    <property type="protein sequence ID" value="MWV43905.1"/>
    <property type="molecule type" value="Genomic_DNA"/>
</dbReference>
<reference evidence="1 2" key="1">
    <citation type="submission" date="2019-12" db="EMBL/GenBank/DDBJ databases">
        <title>Paenibacillus sp. nov., an endophytic bacterium isolated from the stem of Dendrobium.</title>
        <authorList>
            <person name="Zhao R."/>
        </authorList>
    </citation>
    <scope>NUCLEOTIDE SEQUENCE [LARGE SCALE GENOMIC DNA]</scope>
    <source>
        <strain evidence="1 2">HJL G12</strain>
    </source>
</reference>
<dbReference type="PANTHER" id="PTHR39624">
    <property type="entry name" value="PROTEIN INVOLVED IN RIMO-MEDIATED BETA-METHYLTHIOLATION OF RIBOSOMAL PROTEIN S12 YCAO"/>
    <property type="match status" value="1"/>
</dbReference>
<keyword evidence="2" id="KW-1185">Reference proteome</keyword>
<sequence>MQVFVERVSGFLQLAHAQNRTVTIDQSVERGGGNMGFRPTELWLVGLSSCSVMTLLRYAEQQELQLVDVTVTAEDSVDEQGDIAAIDFRVTFSGSLAAEQKADMLEHVKNNCKVLKTVGPHIKISYREAETSNVQLAGTSCTLEGGNCCG</sequence>
<dbReference type="RefSeq" id="WP_160497370.1">
    <property type="nucleotide sequence ID" value="NZ_WUBI01000001.1"/>
</dbReference>
<dbReference type="PANTHER" id="PTHR39624:SF2">
    <property type="entry name" value="OSMC-LIKE PROTEIN"/>
    <property type="match status" value="1"/>
</dbReference>
<evidence type="ECO:0000313" key="1">
    <source>
        <dbReference type="EMBL" id="MWV43905.1"/>
    </source>
</evidence>
<dbReference type="Gene3D" id="3.30.300.20">
    <property type="match status" value="1"/>
</dbReference>
<dbReference type="InterPro" id="IPR003718">
    <property type="entry name" value="OsmC/Ohr_fam"/>
</dbReference>
<dbReference type="InterPro" id="IPR036102">
    <property type="entry name" value="OsmC/Ohrsf"/>
</dbReference>
<gene>
    <name evidence="1" type="ORF">GRF59_09685</name>
</gene>